<dbReference type="EMBL" id="OU896719">
    <property type="protein sequence ID" value="CAG9815928.1"/>
    <property type="molecule type" value="Genomic_DNA"/>
</dbReference>
<evidence type="ECO:0000313" key="6">
    <source>
        <dbReference type="EMBL" id="CAG9815928.1"/>
    </source>
</evidence>
<dbReference type="PANTHER" id="PTHR24217">
    <property type="entry name" value="PUTATIVE-RELATED"/>
    <property type="match status" value="1"/>
</dbReference>
<evidence type="ECO:0000313" key="7">
    <source>
        <dbReference type="Proteomes" id="UP001153737"/>
    </source>
</evidence>
<keyword evidence="2" id="KW-0963">Cytoplasm</keyword>
<reference evidence="6" key="1">
    <citation type="submission" date="2022-01" db="EMBL/GenBank/DDBJ databases">
        <authorList>
            <person name="King R."/>
        </authorList>
    </citation>
    <scope>NUCLEOTIDE SEQUENCE</scope>
</reference>
<protein>
    <submittedName>
        <fullName evidence="6">Uncharacterized protein</fullName>
    </submittedName>
</protein>
<gene>
    <name evidence="6" type="ORF">PHAECO_LOCUS3609</name>
</gene>
<dbReference type="Proteomes" id="UP001153737">
    <property type="component" value="Chromosome 13"/>
</dbReference>
<comment type="similarity">
    <text evidence="4">Belongs to the synaptopodin family.</text>
</comment>
<dbReference type="PANTHER" id="PTHR24217:SF0">
    <property type="entry name" value="PDZ DOMAIN-CONTAINING PROTEIN"/>
    <property type="match status" value="1"/>
</dbReference>
<dbReference type="OrthoDB" id="300641at2759"/>
<feature type="region of interest" description="Disordered" evidence="5">
    <location>
        <begin position="1198"/>
        <end position="1274"/>
    </location>
</feature>
<feature type="region of interest" description="Disordered" evidence="5">
    <location>
        <begin position="468"/>
        <end position="510"/>
    </location>
</feature>
<keyword evidence="3" id="KW-0597">Phosphoprotein</keyword>
<proteinExistence type="inferred from homology"/>
<organism evidence="6 7">
    <name type="scientific">Phaedon cochleariae</name>
    <name type="common">Mustard beetle</name>
    <dbReference type="NCBI Taxonomy" id="80249"/>
    <lineage>
        <taxon>Eukaryota</taxon>
        <taxon>Metazoa</taxon>
        <taxon>Ecdysozoa</taxon>
        <taxon>Arthropoda</taxon>
        <taxon>Hexapoda</taxon>
        <taxon>Insecta</taxon>
        <taxon>Pterygota</taxon>
        <taxon>Neoptera</taxon>
        <taxon>Endopterygota</taxon>
        <taxon>Coleoptera</taxon>
        <taxon>Polyphaga</taxon>
        <taxon>Cucujiformia</taxon>
        <taxon>Chrysomeloidea</taxon>
        <taxon>Chrysomelidae</taxon>
        <taxon>Chrysomelinae</taxon>
        <taxon>Chrysomelini</taxon>
        <taxon>Phaedon</taxon>
    </lineage>
</organism>
<feature type="region of interest" description="Disordered" evidence="5">
    <location>
        <begin position="813"/>
        <end position="832"/>
    </location>
</feature>
<accession>A0A9N9SDV5</accession>
<evidence type="ECO:0000256" key="4">
    <source>
        <dbReference type="ARBA" id="ARBA00038161"/>
    </source>
</evidence>
<sequence>MRLLTKIIDSKIEQSSYSISKETYNQSISKSASSRFVPGSLPSTPSSFWPPGIQFGLQKSQSEVECTRGFKPSDRKDPNKREFLQSLTQKVFKLGLDENVPPKAINLAKIFTPADGDQIRPTKTRKMFASSAFYEKGFHPTVEDQVKLAHRISSSLSDISNQSSKGQSMYVNRKKRSVKWVHEGEGRGGVNGIELQNNGSGRSKDPLKLVMNPHGQVQDIFSLRKQGFNVEPDLLSPEVCLEIVKGLHSPKGKGAELFAKRRKRSEKWVVGETNGTRQTPEVPEIAPTPVPLLSPLPPISSFPPPSYLPETAERLQHKQKLDGIQEKFNRPRVKLIKSPWDAALETGSVEAAFYEEPAWPTKGNYVAPAVDSYESALRRDELANWTVPKENTRNEQANWTVPREMKKTGGESYAPNPAYNSSSINRIVDNLQKGTGGVDVYKPALPQGWTANKPCGNYNHITVDLQPREERKSPSPFPTIPDISANPGDLEIEKPRSLRSPSPFPTIPDIEMNPELVYEDFPPRKEKSPSPYPNIPDISVDPELTMEQQFENHSEYHNEVYVRKDENSNEQYEEHEKLPMLHIPDIFKYLDKSKDTNFYRPVTDIKPRQILKPEFGFALDEHWGKTIENSFSPTTSNLGSLQSEIFESQGHFNASRSCSPYPVYVPTYEPTTEENNKNQRPSSDERSTNTKIFIETSKPKDPKYEEHMKKVALLSDKNKSETLMLQKGCFKELKEKKIMKNERTLEKFSGAEQIYSEEEPEYAEAEVNIKDVEIQTQDYESTQFQNFGVKEKVMKTETTPSEIELDIKQISIDGDVHKPTDENNSSNDNELKEQEVLTNAKLLENNEMLHNAEVLNTAEVTANKLVEPIGEVAVMKDPNERTTEVPVTNRKNSKKASHDTTIEPIRCKKAPQAIIGARPLFGQLDINSEFKKAVIDRQKSVQSKRSRDVNETISKSNGTEPRIKVEKMEMERREDIGEESKLETQFKKMETAEVQIFNPSKNEEIEKINYQQEREYHIDFQKVGDEIILPESYSKILDNQDVRVFELQLNNDTPHTDIETGEDYKKIPVKSLIQSFEQSAMPALKYKQLRDPLPDVVEKFIPAQTVQKSNGTKEIQRSFQEIVTDDISMNMYHVANVEVKSEYFPPDQSKMHFQYSQDSSFCKYSPPMPPDIPADVAWQSTESSNGFANMLLDEGSNTLPRCKPKAPLSPSYKHTTKNSPVFIPKENYPSSPPQPSSHEYEPTLQISGQQSGKKLDLGNLQNYNTAPRGWGESKTFYRPVRLGQPRGAYSDF</sequence>
<dbReference type="GO" id="GO:0005634">
    <property type="term" value="C:nucleus"/>
    <property type="evidence" value="ECO:0007669"/>
    <property type="project" value="TreeGrafter"/>
</dbReference>
<comment type="subcellular location">
    <subcellularLocation>
        <location evidence="1">Cytoplasm</location>
    </subcellularLocation>
</comment>
<evidence type="ECO:0000256" key="3">
    <source>
        <dbReference type="ARBA" id="ARBA00022553"/>
    </source>
</evidence>
<evidence type="ECO:0000256" key="1">
    <source>
        <dbReference type="ARBA" id="ARBA00004496"/>
    </source>
</evidence>
<feature type="compositionally biased region" description="Basic and acidic residues" evidence="5">
    <location>
        <begin position="674"/>
        <end position="688"/>
    </location>
</feature>
<dbReference type="GO" id="GO:0030018">
    <property type="term" value="C:Z disc"/>
    <property type="evidence" value="ECO:0007669"/>
    <property type="project" value="TreeGrafter"/>
</dbReference>
<evidence type="ECO:0000256" key="5">
    <source>
        <dbReference type="SAM" id="MobiDB-lite"/>
    </source>
</evidence>
<reference evidence="6" key="2">
    <citation type="submission" date="2022-10" db="EMBL/GenBank/DDBJ databases">
        <authorList>
            <consortium name="ENA_rothamsted_submissions"/>
            <consortium name="culmorum"/>
            <person name="King R."/>
        </authorList>
    </citation>
    <scope>NUCLEOTIDE SEQUENCE</scope>
</reference>
<dbReference type="GO" id="GO:0032233">
    <property type="term" value="P:positive regulation of actin filament bundle assembly"/>
    <property type="evidence" value="ECO:0007669"/>
    <property type="project" value="TreeGrafter"/>
</dbReference>
<dbReference type="GO" id="GO:0003779">
    <property type="term" value="F:actin binding"/>
    <property type="evidence" value="ECO:0007669"/>
    <property type="project" value="TreeGrafter"/>
</dbReference>
<feature type="region of interest" description="Disordered" evidence="5">
    <location>
        <begin position="668"/>
        <end position="692"/>
    </location>
</feature>
<keyword evidence="7" id="KW-1185">Reference proteome</keyword>
<dbReference type="InterPro" id="IPR051976">
    <property type="entry name" value="Synaptopodin_domain"/>
</dbReference>
<evidence type="ECO:0000256" key="2">
    <source>
        <dbReference type="ARBA" id="ARBA00022490"/>
    </source>
</evidence>
<dbReference type="GO" id="GO:0015629">
    <property type="term" value="C:actin cytoskeleton"/>
    <property type="evidence" value="ECO:0007669"/>
    <property type="project" value="TreeGrafter"/>
</dbReference>
<name>A0A9N9SDV5_PHACE</name>